<keyword evidence="5 13" id="KW-0479">Metal-binding</keyword>
<dbReference type="SMART" id="SM00275">
    <property type="entry name" value="G_alpha"/>
    <property type="match status" value="1"/>
</dbReference>
<feature type="binding site" evidence="12">
    <location>
        <begin position="199"/>
        <end position="203"/>
    </location>
    <ligand>
        <name>GTP</name>
        <dbReference type="ChEBI" id="CHEBI:37565"/>
    </ligand>
</feature>
<evidence type="ECO:0000256" key="6">
    <source>
        <dbReference type="ARBA" id="ARBA00022741"/>
    </source>
</evidence>
<evidence type="ECO:0000256" key="3">
    <source>
        <dbReference type="ARBA" id="ARBA00007976"/>
    </source>
</evidence>
<comment type="function">
    <text evidence="2">Guanine nucleotide-binding proteins (G proteins) are involved as modulators or transducers in various transmembrane signaling systems.</text>
</comment>
<reference evidence="14" key="1">
    <citation type="journal article" date="2020" name="Stud. Mycol.">
        <title>101 Dothideomycetes genomes: a test case for predicting lifestyles and emergence of pathogens.</title>
        <authorList>
            <person name="Haridas S."/>
            <person name="Albert R."/>
            <person name="Binder M."/>
            <person name="Bloem J."/>
            <person name="Labutti K."/>
            <person name="Salamov A."/>
            <person name="Andreopoulos B."/>
            <person name="Baker S."/>
            <person name="Barry K."/>
            <person name="Bills G."/>
            <person name="Bluhm B."/>
            <person name="Cannon C."/>
            <person name="Castanera R."/>
            <person name="Culley D."/>
            <person name="Daum C."/>
            <person name="Ezra D."/>
            <person name="Gonzalez J."/>
            <person name="Henrissat B."/>
            <person name="Kuo A."/>
            <person name="Liang C."/>
            <person name="Lipzen A."/>
            <person name="Lutzoni F."/>
            <person name="Magnuson J."/>
            <person name="Mondo S."/>
            <person name="Nolan M."/>
            <person name="Ohm R."/>
            <person name="Pangilinan J."/>
            <person name="Park H.-J."/>
            <person name="Ramirez L."/>
            <person name="Alfaro M."/>
            <person name="Sun H."/>
            <person name="Tritt A."/>
            <person name="Yoshinaga Y."/>
            <person name="Zwiers L.-H."/>
            <person name="Turgeon B."/>
            <person name="Goodwin S."/>
            <person name="Spatafora J."/>
            <person name="Crous P."/>
            <person name="Grigoriev I."/>
        </authorList>
    </citation>
    <scope>NUCLEOTIDE SEQUENCE</scope>
    <source>
        <strain evidence="14">CBS 115976</strain>
    </source>
</reference>
<dbReference type="Gene3D" id="3.40.50.300">
    <property type="entry name" value="P-loop containing nucleotide triphosphate hydrolases"/>
    <property type="match status" value="1"/>
</dbReference>
<sequence length="354" mass="41205">MCFPKKKSNPGSGQNAAIEKQIRADKRRQEKEVKILLLGAGESGKSTILKQMRLIHSTGFKTAERKSFRNVIFQNIVEAFLMMFYIMENQKTAFEDEGNQRYVELLQHERELSLDESLPPEYLQCFKDLWADMGIQMAILKGNEYALHDNLNYFFEDLDRIFARDWLPSDQDILRTRLRTTGINDATFNTGALTYKMYDVGGQRSERKKWIHVFDSVQVVMFLAAISGYDQSLIEDRKGNQMIEALFLFEQIANSQYFTKSALILFLNKIDLFKEKVQSGLSPITRTFPDYAGHENDIDEAKQYFAKKFKKLVKDQRKEIYTHYTNATDTNLLKVTMRSVQDMIVQKNLNTLIL</sequence>
<protein>
    <recommendedName>
        <fullName evidence="11">Guanine nucleotide-binding protein alpha-2 subunit</fullName>
    </recommendedName>
</protein>
<dbReference type="EMBL" id="MU004234">
    <property type="protein sequence ID" value="KAF2670317.1"/>
    <property type="molecule type" value="Genomic_DNA"/>
</dbReference>
<dbReference type="GO" id="GO:0003924">
    <property type="term" value="F:GTPase activity"/>
    <property type="evidence" value="ECO:0007669"/>
    <property type="project" value="InterPro"/>
</dbReference>
<dbReference type="PANTHER" id="PTHR10218">
    <property type="entry name" value="GTP-BINDING PROTEIN ALPHA SUBUNIT"/>
    <property type="match status" value="1"/>
</dbReference>
<keyword evidence="8 13" id="KW-0460">Magnesium</keyword>
<name>A0A6A6UFT3_9PEZI</name>
<evidence type="ECO:0000256" key="13">
    <source>
        <dbReference type="PIRSR" id="PIRSR601019-2"/>
    </source>
</evidence>
<dbReference type="InterPro" id="IPR001019">
    <property type="entry name" value="Gprotein_alpha_su"/>
</dbReference>
<evidence type="ECO:0000256" key="10">
    <source>
        <dbReference type="ARBA" id="ARBA00023224"/>
    </source>
</evidence>
<comment type="cofactor">
    <cofactor evidence="1">
        <name>Mg(2+)</name>
        <dbReference type="ChEBI" id="CHEBI:18420"/>
    </cofactor>
</comment>
<evidence type="ECO:0000256" key="1">
    <source>
        <dbReference type="ARBA" id="ARBA00001946"/>
    </source>
</evidence>
<keyword evidence="6 12" id="KW-0547">Nucleotide-binding</keyword>
<dbReference type="SUPFAM" id="SSF47895">
    <property type="entry name" value="Transducin (alpha subunit), insertion domain"/>
    <property type="match status" value="1"/>
</dbReference>
<dbReference type="Gene3D" id="1.10.400.10">
    <property type="entry name" value="GI Alpha 1, domain 2-like"/>
    <property type="match status" value="1"/>
</dbReference>
<dbReference type="GO" id="GO:0005525">
    <property type="term" value="F:GTP binding"/>
    <property type="evidence" value="ECO:0007669"/>
    <property type="project" value="UniProtKB-KW"/>
</dbReference>
<dbReference type="GO" id="GO:0005737">
    <property type="term" value="C:cytoplasm"/>
    <property type="evidence" value="ECO:0007669"/>
    <property type="project" value="TreeGrafter"/>
</dbReference>
<feature type="binding site" evidence="12">
    <location>
        <begin position="174"/>
        <end position="180"/>
    </location>
    <ligand>
        <name>GTP</name>
        <dbReference type="ChEBI" id="CHEBI:37565"/>
    </ligand>
</feature>
<evidence type="ECO:0000256" key="2">
    <source>
        <dbReference type="ARBA" id="ARBA00003069"/>
    </source>
</evidence>
<dbReference type="InterPro" id="IPR027417">
    <property type="entry name" value="P-loop_NTPase"/>
</dbReference>
<dbReference type="AlphaFoldDB" id="A0A6A6UFT3"/>
<dbReference type="GO" id="GO:0046872">
    <property type="term" value="F:metal ion binding"/>
    <property type="evidence" value="ECO:0007669"/>
    <property type="project" value="UniProtKB-KW"/>
</dbReference>
<evidence type="ECO:0000256" key="11">
    <source>
        <dbReference type="ARBA" id="ARBA00074402"/>
    </source>
</evidence>
<feature type="binding site" evidence="12">
    <location>
        <position position="327"/>
    </location>
    <ligand>
        <name>GTP</name>
        <dbReference type="ChEBI" id="CHEBI:37565"/>
    </ligand>
</feature>
<evidence type="ECO:0000256" key="5">
    <source>
        <dbReference type="ARBA" id="ARBA00022723"/>
    </source>
</evidence>
<dbReference type="FunFam" id="3.40.50.300:FF:000692">
    <property type="entry name" value="Guanine nucleotide-binding protein subunit alpha"/>
    <property type="match status" value="1"/>
</dbReference>
<keyword evidence="10" id="KW-0807">Transducer</keyword>
<dbReference type="PROSITE" id="PS51882">
    <property type="entry name" value="G_ALPHA"/>
    <property type="match status" value="1"/>
</dbReference>
<dbReference type="SUPFAM" id="SSF52540">
    <property type="entry name" value="P-loop containing nucleoside triphosphate hydrolases"/>
    <property type="match status" value="1"/>
</dbReference>
<dbReference type="GO" id="GO:0031683">
    <property type="term" value="F:G-protein beta/gamma-subunit complex binding"/>
    <property type="evidence" value="ECO:0007669"/>
    <property type="project" value="InterPro"/>
</dbReference>
<dbReference type="InterPro" id="IPR011025">
    <property type="entry name" value="GproteinA_insert"/>
</dbReference>
<keyword evidence="7" id="KW-0378">Hydrolase</keyword>
<dbReference type="OrthoDB" id="5817230at2759"/>
<evidence type="ECO:0000313" key="14">
    <source>
        <dbReference type="EMBL" id="KAF2670317.1"/>
    </source>
</evidence>
<feature type="binding site" evidence="13">
    <location>
        <position position="46"/>
    </location>
    <ligand>
        <name>Mg(2+)</name>
        <dbReference type="ChEBI" id="CHEBI:18420"/>
    </ligand>
</feature>
<dbReference type="Pfam" id="PF00503">
    <property type="entry name" value="G-alpha"/>
    <property type="match status" value="1"/>
</dbReference>
<keyword evidence="9 12" id="KW-0342">GTP-binding</keyword>
<proteinExistence type="inferred from homology"/>
<feature type="binding site" evidence="12">
    <location>
        <begin position="42"/>
        <end position="47"/>
    </location>
    <ligand>
        <name>GTP</name>
        <dbReference type="ChEBI" id="CHEBI:37565"/>
    </ligand>
</feature>
<feature type="binding site" evidence="12">
    <location>
        <begin position="268"/>
        <end position="271"/>
    </location>
    <ligand>
        <name>GTP</name>
        <dbReference type="ChEBI" id="CHEBI:37565"/>
    </ligand>
</feature>
<comment type="similarity">
    <text evidence="3">Belongs to the G-alpha family. G(q) subfamily.</text>
</comment>
<dbReference type="FunFam" id="1.10.400.10:FF:000009">
    <property type="entry name" value="Guanine nucleotide-binding protein G(O) subunit alpha"/>
    <property type="match status" value="1"/>
</dbReference>
<evidence type="ECO:0000256" key="12">
    <source>
        <dbReference type="PIRSR" id="PIRSR601019-1"/>
    </source>
</evidence>
<dbReference type="Proteomes" id="UP000799302">
    <property type="component" value="Unassembled WGS sequence"/>
</dbReference>
<evidence type="ECO:0000313" key="15">
    <source>
        <dbReference type="Proteomes" id="UP000799302"/>
    </source>
</evidence>
<dbReference type="GO" id="GO:0007186">
    <property type="term" value="P:G protein-coupled receptor signaling pathway"/>
    <property type="evidence" value="ECO:0007669"/>
    <property type="project" value="InterPro"/>
</dbReference>
<dbReference type="GO" id="GO:0005834">
    <property type="term" value="C:heterotrimeric G-protein complex"/>
    <property type="evidence" value="ECO:0007669"/>
    <property type="project" value="TreeGrafter"/>
</dbReference>
<organism evidence="14 15">
    <name type="scientific">Microthyrium microscopicum</name>
    <dbReference type="NCBI Taxonomy" id="703497"/>
    <lineage>
        <taxon>Eukaryota</taxon>
        <taxon>Fungi</taxon>
        <taxon>Dikarya</taxon>
        <taxon>Ascomycota</taxon>
        <taxon>Pezizomycotina</taxon>
        <taxon>Dothideomycetes</taxon>
        <taxon>Dothideomycetes incertae sedis</taxon>
        <taxon>Microthyriales</taxon>
        <taxon>Microthyriaceae</taxon>
        <taxon>Microthyrium</taxon>
    </lineage>
</organism>
<accession>A0A6A6UFT3</accession>
<dbReference type="CDD" id="cd00066">
    <property type="entry name" value="G-alpha"/>
    <property type="match status" value="1"/>
</dbReference>
<dbReference type="FunFam" id="3.40.50.300:FF:000051">
    <property type="entry name" value="Guanine nucleotide-binding protein subunit alpha"/>
    <property type="match status" value="1"/>
</dbReference>
<dbReference type="GO" id="GO:0000750">
    <property type="term" value="P:pheromone-dependent signal transduction involved in conjugation with cellular fusion"/>
    <property type="evidence" value="ECO:0007669"/>
    <property type="project" value="TreeGrafter"/>
</dbReference>
<dbReference type="PANTHER" id="PTHR10218:SF242">
    <property type="entry name" value="GUANINE NUCLEOTIDE-BINDING PROTEIN ALPHA-1 SUBUNIT"/>
    <property type="match status" value="1"/>
</dbReference>
<comment type="subunit">
    <text evidence="4">G proteins are composed of 3 units; alpha, beta and gamma. The alpha chain contains the guanine nucleotide binding site.</text>
</comment>
<gene>
    <name evidence="14" type="ORF">BT63DRAFT_432651</name>
</gene>
<keyword evidence="15" id="KW-1185">Reference proteome</keyword>
<feature type="binding site" evidence="13">
    <location>
        <position position="180"/>
    </location>
    <ligand>
        <name>Mg(2+)</name>
        <dbReference type="ChEBI" id="CHEBI:18420"/>
    </ligand>
</feature>
<evidence type="ECO:0000256" key="7">
    <source>
        <dbReference type="ARBA" id="ARBA00022801"/>
    </source>
</evidence>
<evidence type="ECO:0000256" key="9">
    <source>
        <dbReference type="ARBA" id="ARBA00023134"/>
    </source>
</evidence>
<dbReference type="GO" id="GO:0001664">
    <property type="term" value="F:G protein-coupled receptor binding"/>
    <property type="evidence" value="ECO:0007669"/>
    <property type="project" value="TreeGrafter"/>
</dbReference>
<evidence type="ECO:0000256" key="8">
    <source>
        <dbReference type="ARBA" id="ARBA00022842"/>
    </source>
</evidence>
<evidence type="ECO:0000256" key="4">
    <source>
        <dbReference type="ARBA" id="ARBA00011356"/>
    </source>
</evidence>
<dbReference type="PRINTS" id="PR00318">
    <property type="entry name" value="GPROTEINA"/>
</dbReference>